<dbReference type="HOGENOM" id="CLU_094508_0_0_7"/>
<gene>
    <name evidence="2" type="ordered locus">DVU_0298</name>
</gene>
<evidence type="ECO:0000313" key="2">
    <source>
        <dbReference type="EMBL" id="AAS94781.1"/>
    </source>
</evidence>
<keyword evidence="1" id="KW-0677">Repeat</keyword>
<dbReference type="InterPro" id="IPR000357">
    <property type="entry name" value="HEAT"/>
</dbReference>
<dbReference type="OrthoDB" id="5430983at2"/>
<dbReference type="NCBIfam" id="NF045662">
    <property type="entry name" value="DVU0298_fam"/>
    <property type="match status" value="1"/>
</dbReference>
<dbReference type="PATRIC" id="fig|882.5.peg.283"/>
<protein>
    <recommendedName>
        <fullName evidence="4">PBS lyase HEAT domain protein repeat-containing protein</fullName>
    </recommendedName>
</protein>
<evidence type="ECO:0000313" key="3">
    <source>
        <dbReference type="Proteomes" id="UP000002194"/>
    </source>
</evidence>
<dbReference type="InterPro" id="IPR011989">
    <property type="entry name" value="ARM-like"/>
</dbReference>
<dbReference type="KEGG" id="dvu:DVU_0298"/>
<proteinExistence type="predicted"/>
<dbReference type="Proteomes" id="UP000002194">
    <property type="component" value="Chromosome"/>
</dbReference>
<keyword evidence="3" id="KW-1185">Reference proteome</keyword>
<dbReference type="Gene3D" id="1.25.10.10">
    <property type="entry name" value="Leucine-rich Repeat Variant"/>
    <property type="match status" value="1"/>
</dbReference>
<evidence type="ECO:0000256" key="1">
    <source>
        <dbReference type="ARBA" id="ARBA00022737"/>
    </source>
</evidence>
<dbReference type="InterPro" id="IPR054701">
    <property type="entry name" value="DVU0298-like"/>
</dbReference>
<sequence length="261" mass="28258">MARFRSLKSDLRTRLESSDWRRELDAIAALSGKETVGPLMSFLLLGGAMKWRAAVALGLCVAGLAEAHREDARVVVRRLMWHMNEESGNIGWGIPEAMAEILASHRGLAEEYHRILISYVRDTDKDNNFCDHAPLRRSCYWAVGRLAQAWPDLARGAGEPLLAGLHDEDAPCRGAAAWALGQLMQAVQAVGATSGQPAGKAHAEAAATLDGDFVRRLSDGLRELFDNDAEVEIFENGEAGTPTVGAIARRVAHLLPSGISI</sequence>
<dbReference type="PaxDb" id="882-DVU_0298"/>
<dbReference type="InterPro" id="IPR016024">
    <property type="entry name" value="ARM-type_fold"/>
</dbReference>
<name>Q72FB6_NITV2</name>
<dbReference type="RefSeq" id="WP_010937605.1">
    <property type="nucleotide sequence ID" value="NC_002937.3"/>
</dbReference>
<evidence type="ECO:0008006" key="4">
    <source>
        <dbReference type="Google" id="ProtNLM"/>
    </source>
</evidence>
<dbReference type="EnsemblBacteria" id="AAS94781">
    <property type="protein sequence ID" value="AAS94781"/>
    <property type="gene ID" value="DVU_0298"/>
</dbReference>
<dbReference type="STRING" id="882.DVU_0298"/>
<dbReference type="EMBL" id="AE017285">
    <property type="protein sequence ID" value="AAS94781.1"/>
    <property type="molecule type" value="Genomic_DNA"/>
</dbReference>
<dbReference type="Pfam" id="PF02985">
    <property type="entry name" value="HEAT"/>
    <property type="match status" value="1"/>
</dbReference>
<dbReference type="eggNOG" id="COG1413">
    <property type="taxonomic scope" value="Bacteria"/>
</dbReference>
<accession>Q72FB6</accession>
<reference evidence="2 3" key="1">
    <citation type="journal article" date="2004" name="Nat. Biotechnol.">
        <title>The genome sequence of the anaerobic, sulfate-reducing bacterium Desulfovibrio vulgaris Hildenborough.</title>
        <authorList>
            <person name="Heidelberg J.F."/>
            <person name="Seshadri R."/>
            <person name="Haveman S.A."/>
            <person name="Hemme C.L."/>
            <person name="Paulsen I.T."/>
            <person name="Kolonay J.F."/>
            <person name="Eisen J.A."/>
            <person name="Ward N."/>
            <person name="Methe B."/>
            <person name="Brinkac L.M."/>
            <person name="Daugherty S.C."/>
            <person name="Deboy R.T."/>
            <person name="Dodson R.J."/>
            <person name="Durkin A.S."/>
            <person name="Madupu R."/>
            <person name="Nelson W.C."/>
            <person name="Sullivan S.A."/>
            <person name="Fouts D."/>
            <person name="Haft D.H."/>
            <person name="Selengut J."/>
            <person name="Peterson J.D."/>
            <person name="Davidsen T.M."/>
            <person name="Zafar N."/>
            <person name="Zhou L."/>
            <person name="Radune D."/>
            <person name="Dimitrov G."/>
            <person name="Hance M."/>
            <person name="Tran K."/>
            <person name="Khouri H."/>
            <person name="Gill J."/>
            <person name="Utterback T.R."/>
            <person name="Feldblyum T.V."/>
            <person name="Wall J.D."/>
            <person name="Voordouw G."/>
            <person name="Fraser C.M."/>
        </authorList>
    </citation>
    <scope>NUCLEOTIDE SEQUENCE [LARGE SCALE GENOMIC DNA]</scope>
    <source>
        <strain evidence="3">ATCC 29579 / DSM 644 / NCIMB 8303 / VKM B-1760 / Hildenborough</strain>
    </source>
</reference>
<organism evidence="2 3">
    <name type="scientific">Nitratidesulfovibrio vulgaris (strain ATCC 29579 / DSM 644 / CCUG 34227 / NCIMB 8303 / VKM B-1760 / Hildenborough)</name>
    <name type="common">Desulfovibrio vulgaris</name>
    <dbReference type="NCBI Taxonomy" id="882"/>
    <lineage>
        <taxon>Bacteria</taxon>
        <taxon>Pseudomonadati</taxon>
        <taxon>Thermodesulfobacteriota</taxon>
        <taxon>Desulfovibrionia</taxon>
        <taxon>Desulfovibrionales</taxon>
        <taxon>Desulfovibrionaceae</taxon>
        <taxon>Nitratidesulfovibrio</taxon>
    </lineage>
</organism>
<dbReference type="SUPFAM" id="SSF48371">
    <property type="entry name" value="ARM repeat"/>
    <property type="match status" value="1"/>
</dbReference>
<dbReference type="AlphaFoldDB" id="Q72FB6"/>